<dbReference type="EMBL" id="CP111013">
    <property type="protein sequence ID" value="WAQ96196.1"/>
    <property type="molecule type" value="Genomic_DNA"/>
</dbReference>
<protein>
    <recommendedName>
        <fullName evidence="1">Death domain-containing protein</fullName>
    </recommendedName>
</protein>
<dbReference type="Gene3D" id="1.10.10.10">
    <property type="entry name" value="Winged helix-like DNA-binding domain superfamily/Winged helix DNA-binding domain"/>
    <property type="match status" value="1"/>
</dbReference>
<keyword evidence="3" id="KW-1185">Reference proteome</keyword>
<gene>
    <name evidence="2" type="ORF">MAR_028886</name>
</gene>
<sequence length="737" mass="85931">MFKTTDINTPESRNWLKQWRAVYITRQALLLTVSDVADQLHGDIVQRVPVPACTTCTSKDVRMKNASCPYHIDIRDELVKEHAYGQVKGIGALTLKNTKAENWVHSPWELAKAREVVNHIRSMPDFSSSALTDQATTECIDNLYALLNEPGLRNRPEATQARKQLDELKTADPSTDEDTRKLTVNRLPEELDTKHPVFDEIRNEVKKLAEVQPYWNEKYPLKWIQLEKTFEQMREQGKVIVNLRDVEAANRENPAPLGSDELQLFLEMQHMYGNILYFDTKELKTSVMLSPQWIIEVFKCFISHKEKHVSPQLVKEWQNYKECAILEPRLLEAIFEHSDRRIRENADVVVEYMKHLDIIAKPIHWGDHDEQVKKEVQDDTSYVDPNNRGPICSKFYILPCLLNAKKGDWEEITKPPVWLNTQALCFVFRDKFMPPAIFHRLLAFCIRTWEIAKSEGKRLLYKGFGVFKVKQAQLRLWYFDHIIYARMSFLSNDNYMKQKEEQYSEKAINRCDCQYVRGQLYRALTAILEILPRSKHVTKTSPFEEYIQCPKLNTHNQGLFRVDDFKINESMSCSDDHEESAPHLIERSILQYWYPEYFNNVQAAQELPEIARGLDDDGSYGMTSALESKRLPPETRIRCEPRTVHWKKVVPSDKQLMNLAKLVGGEWKRLGLQLNLKEPKLQQLNLDHCAKGVVTVVYEMLLVWKKRNARPTLWDLGTCIARSGVSFEWESVPVDVF</sequence>
<accession>A0ABY7DEV2</accession>
<dbReference type="CDD" id="cd01670">
    <property type="entry name" value="Death"/>
    <property type="match status" value="1"/>
</dbReference>
<feature type="non-terminal residue" evidence="2">
    <location>
        <position position="1"/>
    </location>
</feature>
<evidence type="ECO:0000313" key="2">
    <source>
        <dbReference type="EMBL" id="WAQ96196.1"/>
    </source>
</evidence>
<proteinExistence type="predicted"/>
<dbReference type="Proteomes" id="UP001164746">
    <property type="component" value="Chromosome 2"/>
</dbReference>
<evidence type="ECO:0000313" key="3">
    <source>
        <dbReference type="Proteomes" id="UP001164746"/>
    </source>
</evidence>
<evidence type="ECO:0000259" key="1">
    <source>
        <dbReference type="PROSITE" id="PS50017"/>
    </source>
</evidence>
<dbReference type="Gene3D" id="1.10.533.10">
    <property type="entry name" value="Death Domain, Fas"/>
    <property type="match status" value="1"/>
</dbReference>
<dbReference type="SUPFAM" id="SSF47986">
    <property type="entry name" value="DEATH domain"/>
    <property type="match status" value="1"/>
</dbReference>
<feature type="domain" description="Death" evidence="1">
    <location>
        <begin position="652"/>
        <end position="716"/>
    </location>
</feature>
<dbReference type="InterPro" id="IPR000488">
    <property type="entry name" value="Death_dom"/>
</dbReference>
<dbReference type="InterPro" id="IPR011029">
    <property type="entry name" value="DEATH-like_dom_sf"/>
</dbReference>
<reference evidence="2" key="1">
    <citation type="submission" date="2022-11" db="EMBL/GenBank/DDBJ databases">
        <title>Centuries of genome instability and evolution in soft-shell clam transmissible cancer (bioRxiv).</title>
        <authorList>
            <person name="Hart S.F.M."/>
            <person name="Yonemitsu M.A."/>
            <person name="Giersch R.M."/>
            <person name="Beal B.F."/>
            <person name="Arriagada G."/>
            <person name="Davis B.W."/>
            <person name="Ostrander E.A."/>
            <person name="Goff S.P."/>
            <person name="Metzger M.J."/>
        </authorList>
    </citation>
    <scope>NUCLEOTIDE SEQUENCE</scope>
    <source>
        <strain evidence="2">MELC-2E11</strain>
        <tissue evidence="2">Siphon/mantle</tissue>
    </source>
</reference>
<organism evidence="2 3">
    <name type="scientific">Mya arenaria</name>
    <name type="common">Soft-shell clam</name>
    <dbReference type="NCBI Taxonomy" id="6604"/>
    <lineage>
        <taxon>Eukaryota</taxon>
        <taxon>Metazoa</taxon>
        <taxon>Spiralia</taxon>
        <taxon>Lophotrochozoa</taxon>
        <taxon>Mollusca</taxon>
        <taxon>Bivalvia</taxon>
        <taxon>Autobranchia</taxon>
        <taxon>Heteroconchia</taxon>
        <taxon>Euheterodonta</taxon>
        <taxon>Imparidentia</taxon>
        <taxon>Neoheterodontei</taxon>
        <taxon>Myida</taxon>
        <taxon>Myoidea</taxon>
        <taxon>Myidae</taxon>
        <taxon>Mya</taxon>
    </lineage>
</organism>
<dbReference type="InterPro" id="IPR036388">
    <property type="entry name" value="WH-like_DNA-bd_sf"/>
</dbReference>
<dbReference type="PROSITE" id="PS50017">
    <property type="entry name" value="DEATH_DOMAIN"/>
    <property type="match status" value="1"/>
</dbReference>
<name>A0ABY7DEV2_MYAAR</name>